<evidence type="ECO:0000313" key="12">
    <source>
        <dbReference type="Proteomes" id="UP000001876"/>
    </source>
</evidence>
<dbReference type="AlphaFoldDB" id="C1N9X6"/>
<evidence type="ECO:0000256" key="5">
    <source>
        <dbReference type="ARBA" id="ARBA00022553"/>
    </source>
</evidence>
<dbReference type="InterPro" id="IPR018866">
    <property type="entry name" value="Znf-4CXXC_R1"/>
</dbReference>
<dbReference type="PANTHER" id="PTHR31169:SF23">
    <property type="entry name" value="OS03G0572250 PROTEIN"/>
    <property type="match status" value="1"/>
</dbReference>
<dbReference type="Pfam" id="PF10497">
    <property type="entry name" value="zf-4CXXC_R1"/>
    <property type="match status" value="1"/>
</dbReference>
<proteinExistence type="predicted"/>
<keyword evidence="6" id="KW-0832">Ubl conjugation</keyword>
<comment type="subcellular location">
    <subcellularLocation>
        <location evidence="2">Cytoplasm</location>
    </subcellularLocation>
    <subcellularLocation>
        <location evidence="1">Nucleus</location>
    </subcellularLocation>
</comment>
<dbReference type="GO" id="GO:0005634">
    <property type="term" value="C:nucleus"/>
    <property type="evidence" value="ECO:0007669"/>
    <property type="project" value="UniProtKB-SubCell"/>
</dbReference>
<evidence type="ECO:0000256" key="7">
    <source>
        <dbReference type="ARBA" id="ARBA00023015"/>
    </source>
</evidence>
<dbReference type="RefSeq" id="XP_003064691.1">
    <property type="nucleotide sequence ID" value="XM_003064645.1"/>
</dbReference>
<evidence type="ECO:0000259" key="10">
    <source>
        <dbReference type="Pfam" id="PF10497"/>
    </source>
</evidence>
<dbReference type="Proteomes" id="UP000001876">
    <property type="component" value="Unassembled WGS sequence"/>
</dbReference>
<keyword evidence="7" id="KW-0805">Transcription regulation</keyword>
<evidence type="ECO:0000313" key="11">
    <source>
        <dbReference type="EMBL" id="EEH51025.1"/>
    </source>
</evidence>
<dbReference type="InterPro" id="IPR040221">
    <property type="entry name" value="CDCA7/CDA7L"/>
</dbReference>
<evidence type="ECO:0000256" key="2">
    <source>
        <dbReference type="ARBA" id="ARBA00004496"/>
    </source>
</evidence>
<sequence length="73" mass="8578">MRMGENIVEAREDPEWRCPVCRDICNCSGANCLRAKRNLFPTQQLTHEALSFGWQARRRLVPIRSRSRCALRF</sequence>
<keyword evidence="4" id="KW-1017">Isopeptide bond</keyword>
<keyword evidence="5" id="KW-0597">Phosphoprotein</keyword>
<dbReference type="PANTHER" id="PTHR31169">
    <property type="entry name" value="OS05G0300700 PROTEIN"/>
    <property type="match status" value="1"/>
</dbReference>
<accession>C1N9X6</accession>
<keyword evidence="8" id="KW-0804">Transcription</keyword>
<evidence type="ECO:0000256" key="9">
    <source>
        <dbReference type="ARBA" id="ARBA00023242"/>
    </source>
</evidence>
<dbReference type="KEGG" id="mpp:MICPUCDRAFT_54679"/>
<evidence type="ECO:0000256" key="6">
    <source>
        <dbReference type="ARBA" id="ARBA00022843"/>
    </source>
</evidence>
<dbReference type="GeneID" id="9690132"/>
<evidence type="ECO:0000256" key="3">
    <source>
        <dbReference type="ARBA" id="ARBA00022490"/>
    </source>
</evidence>
<dbReference type="GO" id="GO:0005737">
    <property type="term" value="C:cytoplasm"/>
    <property type="evidence" value="ECO:0007669"/>
    <property type="project" value="UniProtKB-SubCell"/>
</dbReference>
<dbReference type="GO" id="GO:0006355">
    <property type="term" value="P:regulation of DNA-templated transcription"/>
    <property type="evidence" value="ECO:0007669"/>
    <property type="project" value="InterPro"/>
</dbReference>
<gene>
    <name evidence="11" type="ORF">MICPUCDRAFT_54679</name>
</gene>
<protein>
    <submittedName>
        <fullName evidence="11">Predicted protein</fullName>
    </submittedName>
</protein>
<evidence type="ECO:0000256" key="4">
    <source>
        <dbReference type="ARBA" id="ARBA00022499"/>
    </source>
</evidence>
<keyword evidence="9" id="KW-0539">Nucleus</keyword>
<organism evidence="12">
    <name type="scientific">Micromonas pusilla (strain CCMP1545)</name>
    <name type="common">Picoplanktonic green alga</name>
    <dbReference type="NCBI Taxonomy" id="564608"/>
    <lineage>
        <taxon>Eukaryota</taxon>
        <taxon>Viridiplantae</taxon>
        <taxon>Chlorophyta</taxon>
        <taxon>Mamiellophyceae</taxon>
        <taxon>Mamiellales</taxon>
        <taxon>Mamiellaceae</taxon>
        <taxon>Micromonas</taxon>
    </lineage>
</organism>
<evidence type="ECO:0000256" key="1">
    <source>
        <dbReference type="ARBA" id="ARBA00004123"/>
    </source>
</evidence>
<name>C1N9X6_MICPC</name>
<feature type="domain" description="Zinc-finger" evidence="10">
    <location>
        <begin position="1"/>
        <end position="56"/>
    </location>
</feature>
<dbReference type="OrthoDB" id="298344at2759"/>
<evidence type="ECO:0000256" key="8">
    <source>
        <dbReference type="ARBA" id="ARBA00023163"/>
    </source>
</evidence>
<keyword evidence="3" id="KW-0963">Cytoplasm</keyword>
<reference evidence="11" key="1">
    <citation type="journal article" date="2009" name="Science">
        <title>Green evolution and dynamic adaptations revealed by genomes of the marine picoeukaryotes Micromonas.</title>
        <authorList>
            <person name="Worden A.Z."/>
            <person name="Lee J.H."/>
            <person name="Mock T."/>
            <person name="Rouze P."/>
            <person name="Simmons M.P."/>
            <person name="Aerts A.L."/>
            <person name="Allen A.E."/>
            <person name="Cuvelier M.L."/>
            <person name="Derelle E."/>
            <person name="Everett M.V."/>
            <person name="Foulon E."/>
            <person name="Grimwood J."/>
            <person name="Gundlach H."/>
            <person name="Henrissat B."/>
            <person name="Napoli C."/>
            <person name="McDonald S.M."/>
            <person name="Parker M.S."/>
            <person name="Rombauts S."/>
            <person name="Salamov A."/>
            <person name="Von Dassow P."/>
            <person name="Badger J.H."/>
            <person name="Coutinho P.M."/>
            <person name="Demir E."/>
            <person name="Dubchak I."/>
            <person name="Gentemann C."/>
            <person name="Eikrem W."/>
            <person name="Gready J.E."/>
            <person name="John U."/>
            <person name="Lanier W."/>
            <person name="Lindquist E.A."/>
            <person name="Lucas S."/>
            <person name="Mayer K.F."/>
            <person name="Moreau H."/>
            <person name="Not F."/>
            <person name="Otillar R."/>
            <person name="Panaud O."/>
            <person name="Pangilinan J."/>
            <person name="Paulsen I."/>
            <person name="Piegu B."/>
            <person name="Poliakov A."/>
            <person name="Robbens S."/>
            <person name="Schmutz J."/>
            <person name="Toulza E."/>
            <person name="Wyss T."/>
            <person name="Zelensky A."/>
            <person name="Zhou K."/>
            <person name="Armbrust E.V."/>
            <person name="Bhattacharya D."/>
            <person name="Goodenough U.W."/>
            <person name="Van de Peer Y."/>
            <person name="Grigoriev I.V."/>
        </authorList>
    </citation>
    <scope>NUCLEOTIDE SEQUENCE [LARGE SCALE GENOMIC DNA]</scope>
    <source>
        <strain evidence="11">CCMP1545</strain>
    </source>
</reference>
<keyword evidence="12" id="KW-1185">Reference proteome</keyword>
<dbReference type="EMBL" id="GG663752">
    <property type="protein sequence ID" value="EEH51025.1"/>
    <property type="molecule type" value="Genomic_DNA"/>
</dbReference>